<keyword evidence="2" id="KW-1185">Reference proteome</keyword>
<evidence type="ECO:0000313" key="1">
    <source>
        <dbReference type="Ensembl" id="ENSEASP00005035752.1"/>
    </source>
</evidence>
<reference evidence="1" key="3">
    <citation type="submission" date="2025-09" db="UniProtKB">
        <authorList>
            <consortium name="Ensembl"/>
        </authorList>
    </citation>
    <scope>IDENTIFICATION</scope>
</reference>
<evidence type="ECO:0000313" key="2">
    <source>
        <dbReference type="Proteomes" id="UP000694387"/>
    </source>
</evidence>
<name>A0A9L0I695_EQUAS</name>
<reference evidence="1" key="2">
    <citation type="submission" date="2025-08" db="UniProtKB">
        <authorList>
            <consortium name="Ensembl"/>
        </authorList>
    </citation>
    <scope>IDENTIFICATION</scope>
</reference>
<dbReference type="Ensembl" id="ENSEAST00005063576.1">
    <property type="protein sequence ID" value="ENSEASP00005035752.1"/>
    <property type="gene ID" value="ENSEASG00005038518.1"/>
</dbReference>
<accession>A0A9L0I695</accession>
<organism evidence="1 2">
    <name type="scientific">Equus asinus</name>
    <name type="common">Donkey</name>
    <name type="synonym">Equus africanus asinus</name>
    <dbReference type="NCBI Taxonomy" id="9793"/>
    <lineage>
        <taxon>Eukaryota</taxon>
        <taxon>Metazoa</taxon>
        <taxon>Chordata</taxon>
        <taxon>Craniata</taxon>
        <taxon>Vertebrata</taxon>
        <taxon>Euteleostomi</taxon>
        <taxon>Mammalia</taxon>
        <taxon>Eutheria</taxon>
        <taxon>Laurasiatheria</taxon>
        <taxon>Perissodactyla</taxon>
        <taxon>Equidae</taxon>
        <taxon>Equus</taxon>
    </lineage>
</organism>
<dbReference type="GeneTree" id="ENSGT01090000262500"/>
<dbReference type="Proteomes" id="UP000694387">
    <property type="component" value="Chromosome 10"/>
</dbReference>
<proteinExistence type="predicted"/>
<reference evidence="1 2" key="1">
    <citation type="journal article" date="2020" name="Nat. Commun.">
        <title>Donkey genomes provide new insights into domestication and selection for coat color.</title>
        <authorList>
            <person name="Wang"/>
            <person name="C."/>
            <person name="Li"/>
            <person name="H."/>
            <person name="Guo"/>
            <person name="Y."/>
            <person name="Huang"/>
            <person name="J."/>
            <person name="Sun"/>
            <person name="Y."/>
            <person name="Min"/>
            <person name="J."/>
            <person name="Wang"/>
            <person name="J."/>
            <person name="Fang"/>
            <person name="X."/>
            <person name="Zhao"/>
            <person name="Z."/>
            <person name="Wang"/>
            <person name="S."/>
            <person name="Zhang"/>
            <person name="Y."/>
            <person name="Liu"/>
            <person name="Q."/>
            <person name="Jiang"/>
            <person name="Q."/>
            <person name="Wang"/>
            <person name="X."/>
            <person name="Guo"/>
            <person name="Y."/>
            <person name="Yang"/>
            <person name="C."/>
            <person name="Wang"/>
            <person name="Y."/>
            <person name="Tian"/>
            <person name="F."/>
            <person name="Zhuang"/>
            <person name="G."/>
            <person name="Fan"/>
            <person name="Y."/>
            <person name="Gao"/>
            <person name="Q."/>
            <person name="Li"/>
            <person name="Y."/>
            <person name="Ju"/>
            <person name="Z."/>
            <person name="Li"/>
            <person name="J."/>
            <person name="Li"/>
            <person name="R."/>
            <person name="Hou"/>
            <person name="M."/>
            <person name="Yang"/>
            <person name="G."/>
            <person name="Liu"/>
            <person name="G."/>
            <person name="Liu"/>
            <person name="W."/>
            <person name="Guo"/>
            <person name="J."/>
            <person name="Pan"/>
            <person name="S."/>
            <person name="Fan"/>
            <person name="G."/>
            <person name="Zhang"/>
            <person name="W."/>
            <person name="Zhang"/>
            <person name="R."/>
            <person name="Yu"/>
            <person name="J."/>
            <person name="Zhang"/>
            <person name="X."/>
            <person name="Yin"/>
            <person name="Q."/>
            <person name="Ji"/>
            <person name="C."/>
            <person name="Jin"/>
            <person name="Y."/>
            <person name="Yue"/>
            <person name="G."/>
            <person name="Liu"/>
            <person name="M."/>
            <person name="Xu"/>
            <person name="J."/>
            <person name="Liu"/>
            <person name="S."/>
            <person name="Jordana"/>
            <person name="J."/>
            <person name="Noce"/>
            <person name="A."/>
            <person name="Amills"/>
            <person name="M."/>
            <person name="Wu"/>
            <person name="D.D."/>
            <person name="Li"/>
            <person name="S."/>
            <person name="Zhou"/>
            <person name="X. and Zhong"/>
            <person name="J."/>
        </authorList>
    </citation>
    <scope>NUCLEOTIDE SEQUENCE [LARGE SCALE GENOMIC DNA]</scope>
</reference>
<sequence>INGLHFSEMIFKIFILVECFSLFFRVGEVSACLEKYIFPQSCIRKLALVREVSFRMIQKTKY</sequence>
<protein>
    <submittedName>
        <fullName evidence="1">Uncharacterized protein</fullName>
    </submittedName>
</protein>
<dbReference type="AlphaFoldDB" id="A0A9L0I695"/>